<dbReference type="Pfam" id="PF07237">
    <property type="entry name" value="DUF1428"/>
    <property type="match status" value="1"/>
</dbReference>
<dbReference type="AlphaFoldDB" id="A0A6I4SZK4"/>
<dbReference type="InterPro" id="IPR009874">
    <property type="entry name" value="DUF1428"/>
</dbReference>
<comment type="caution">
    <text evidence="1">The sequence shown here is derived from an EMBL/GenBank/DDBJ whole genome shotgun (WGS) entry which is preliminary data.</text>
</comment>
<accession>A0A6I4SZK4</accession>
<gene>
    <name evidence="1" type="ORF">GRI89_11870</name>
</gene>
<dbReference type="Gene3D" id="3.30.70.100">
    <property type="match status" value="1"/>
</dbReference>
<dbReference type="PIRSF" id="PIRSF007028">
    <property type="entry name" value="UCP007028"/>
    <property type="match status" value="1"/>
</dbReference>
<reference evidence="1 2" key="1">
    <citation type="submission" date="2019-12" db="EMBL/GenBank/DDBJ databases">
        <title>Genomic-based taxomic classification of the family Erythrobacteraceae.</title>
        <authorList>
            <person name="Xu L."/>
        </authorList>
    </citation>
    <scope>NUCLEOTIDE SEQUENCE [LARGE SCALE GENOMIC DNA]</scope>
    <source>
        <strain evidence="1 2">MCCC 1K01500</strain>
    </source>
</reference>
<evidence type="ECO:0000313" key="2">
    <source>
        <dbReference type="Proteomes" id="UP000433652"/>
    </source>
</evidence>
<name>A0A6I4SZK4_9SPHN</name>
<dbReference type="InterPro" id="IPR011008">
    <property type="entry name" value="Dimeric_a/b-barrel"/>
</dbReference>
<dbReference type="RefSeq" id="WP_159795720.1">
    <property type="nucleotide sequence ID" value="NZ_WTYM01000046.1"/>
</dbReference>
<evidence type="ECO:0000313" key="1">
    <source>
        <dbReference type="EMBL" id="MXO60236.1"/>
    </source>
</evidence>
<keyword evidence="2" id="KW-1185">Reference proteome</keyword>
<dbReference type="SUPFAM" id="SSF54909">
    <property type="entry name" value="Dimeric alpha+beta barrel"/>
    <property type="match status" value="1"/>
</dbReference>
<dbReference type="EMBL" id="WTYM01000046">
    <property type="protein sequence ID" value="MXO60236.1"/>
    <property type="molecule type" value="Genomic_DNA"/>
</dbReference>
<dbReference type="OrthoDB" id="9792392at2"/>
<dbReference type="Proteomes" id="UP000433652">
    <property type="component" value="Unassembled WGS sequence"/>
</dbReference>
<organism evidence="1 2">
    <name type="scientific">Croceibacterium salegens</name>
    <dbReference type="NCBI Taxonomy" id="1737568"/>
    <lineage>
        <taxon>Bacteria</taxon>
        <taxon>Pseudomonadati</taxon>
        <taxon>Pseudomonadota</taxon>
        <taxon>Alphaproteobacteria</taxon>
        <taxon>Sphingomonadales</taxon>
        <taxon>Erythrobacteraceae</taxon>
        <taxon>Croceibacterium</taxon>
    </lineage>
</organism>
<protein>
    <submittedName>
        <fullName evidence="1">DUF1428 family protein</fullName>
    </submittedName>
</protein>
<proteinExistence type="predicted"/>
<sequence length="118" mass="13545">MQIDGYVIPVPEGKKQEYLELAQWYDQLMIEHGAIEVFEGWELDVPDGTLTDFRRAVAAEEGEKIVFSWILWPDKATADAAHEAVHEDERFKSMTSFPFDGKRMIVGTFEPIVALRKD</sequence>